<dbReference type="InterPro" id="IPR022198">
    <property type="entry name" value="DUF3723"/>
</dbReference>
<protein>
    <submittedName>
        <fullName evidence="1">Uncharacterized protein</fullName>
    </submittedName>
</protein>
<sequence length="178" mass="20762">MDSELGVQTDLTTQQRLCSYRGCARIEIRHLIFEKQGTLWSKPFDQKNVERLPAIFDEVGCQSLEPDHHIAAIISDEILRTSLELSHIAGTGLMDTTNPPSLRLPDNTHLLCLYGKHHISLEAKTQLREDSPDAQGFQEGDVFRIYRQYKRQNNRTQAKKWYMRLQSDERRKIVRRLE</sequence>
<proteinExistence type="predicted"/>
<dbReference type="VEuPathDB" id="FungiDB:BDV34DRAFT_220127"/>
<keyword evidence="2" id="KW-1185">Reference proteome</keyword>
<dbReference type="Proteomes" id="UP000326532">
    <property type="component" value="Unassembled WGS sequence"/>
</dbReference>
<gene>
    <name evidence="1" type="ORF">BDV34DRAFT_220127</name>
</gene>
<evidence type="ECO:0000313" key="1">
    <source>
        <dbReference type="EMBL" id="KAB8210953.1"/>
    </source>
</evidence>
<dbReference type="Pfam" id="PF12520">
    <property type="entry name" value="DUF3723"/>
    <property type="match status" value="1"/>
</dbReference>
<accession>A0A5N6E2D8</accession>
<organism evidence="1 2">
    <name type="scientific">Aspergillus parasiticus</name>
    <dbReference type="NCBI Taxonomy" id="5067"/>
    <lineage>
        <taxon>Eukaryota</taxon>
        <taxon>Fungi</taxon>
        <taxon>Dikarya</taxon>
        <taxon>Ascomycota</taxon>
        <taxon>Pezizomycotina</taxon>
        <taxon>Eurotiomycetes</taxon>
        <taxon>Eurotiomycetidae</taxon>
        <taxon>Eurotiales</taxon>
        <taxon>Aspergillaceae</taxon>
        <taxon>Aspergillus</taxon>
        <taxon>Aspergillus subgen. Circumdati</taxon>
    </lineage>
</organism>
<name>A0A5N6E2D8_ASPPA</name>
<reference evidence="1 2" key="1">
    <citation type="submission" date="2019-04" db="EMBL/GenBank/DDBJ databases">
        <title>Fungal friends and foes A comparative genomics study of 23 Aspergillus species from section Flavi.</title>
        <authorList>
            <consortium name="DOE Joint Genome Institute"/>
            <person name="Kjaerbolling I."/>
            <person name="Vesth T.C."/>
            <person name="Frisvad J.C."/>
            <person name="Nybo J.L."/>
            <person name="Theobald S."/>
            <person name="Kildgaard S."/>
            <person name="Petersen T.I."/>
            <person name="Kuo A."/>
            <person name="Sato A."/>
            <person name="Lyhne E.K."/>
            <person name="Kogle M.E."/>
            <person name="Wiebenga A."/>
            <person name="Kun R.S."/>
            <person name="Lubbers R.J."/>
            <person name="Makela M.R."/>
            <person name="Barry K."/>
            <person name="Chovatia M."/>
            <person name="Clum A."/>
            <person name="Daum C."/>
            <person name="Haridas S."/>
            <person name="He G."/>
            <person name="LaButti K."/>
            <person name="Lipzen A."/>
            <person name="Mondo S."/>
            <person name="Pangilinan J."/>
            <person name="Riley R."/>
            <person name="Salamov A."/>
            <person name="Simmons B.A."/>
            <person name="Magnuson J.K."/>
            <person name="Henrissat B."/>
            <person name="Mortensen U.H."/>
            <person name="Larsen T.O."/>
            <person name="De vries R.P."/>
            <person name="Grigoriev I.V."/>
            <person name="Machida M."/>
            <person name="Baker S.E."/>
            <person name="Andersen M.R."/>
        </authorList>
    </citation>
    <scope>NUCLEOTIDE SEQUENCE [LARGE SCALE GENOMIC DNA]</scope>
    <source>
        <strain evidence="1 2">CBS 117618</strain>
    </source>
</reference>
<evidence type="ECO:0000313" key="2">
    <source>
        <dbReference type="Proteomes" id="UP000326532"/>
    </source>
</evidence>
<dbReference type="EMBL" id="ML734940">
    <property type="protein sequence ID" value="KAB8210953.1"/>
    <property type="molecule type" value="Genomic_DNA"/>
</dbReference>
<dbReference type="AlphaFoldDB" id="A0A5N6E2D8"/>